<evidence type="ECO:0000256" key="2">
    <source>
        <dbReference type="SAM" id="Phobius"/>
    </source>
</evidence>
<accession>A0ABV6MC72</accession>
<feature type="domain" description="Urease accessory protein UreH-like transmembrane" evidence="4">
    <location>
        <begin position="230"/>
        <end position="411"/>
    </location>
</feature>
<evidence type="ECO:0000256" key="1">
    <source>
        <dbReference type="SAM" id="MobiDB-lite"/>
    </source>
</evidence>
<evidence type="ECO:0000313" key="5">
    <source>
        <dbReference type="EMBL" id="MFC0532305.1"/>
    </source>
</evidence>
<feature type="transmembrane region" description="Helical" evidence="2">
    <location>
        <begin position="348"/>
        <end position="373"/>
    </location>
</feature>
<feature type="region of interest" description="Disordered" evidence="1">
    <location>
        <begin position="322"/>
        <end position="344"/>
    </location>
</feature>
<dbReference type="RefSeq" id="WP_377258095.1">
    <property type="nucleotide sequence ID" value="NZ_JBHLUH010000068.1"/>
</dbReference>
<proteinExistence type="predicted"/>
<feature type="transmembrane region" description="Helical" evidence="2">
    <location>
        <begin position="379"/>
        <end position="405"/>
    </location>
</feature>
<keyword evidence="6" id="KW-1185">Reference proteome</keyword>
<protein>
    <submittedName>
        <fullName evidence="5">Sulfite exporter TauE/SafE family protein</fullName>
    </submittedName>
</protein>
<sequence length="451" mass="45639">MKRRWLLALAAAPIALLLMPAAPASAHPLGNFSVNQYVGLTLRPDRIDATAVVDFAEIPTLQATAAPSCDDLAGSIALAVDDQPLQWTIGSAGFGYEEGTGGLRTSRLTCGLSAAAPLSTATVTVANGYAPDRIGWREMTARGDGVRVESPLPVESASDELRTYPADPLASAPDVRSATLRVTPGDGTAGAALSRPGDGFLAGVTAGVERHFQELAGGRLTPAVGLLAVLLALLLGAGHAALPGHGKTVLAAYAAARRRRIRDALAVGATVTLTHTGGVLVVGLLLATSSTLAGDRVLGYLGIVSGVIVVAVGVGMFVRRQRGHHHHHHGHSHDHAHPHSHGHGHGRLGLAGIGIAGGLVPSPSAIVVLLAAIGLGRTAFGVVLVLAYGVGMAATLTAVGLALVAAQRRLGRLPRLPRVAQRLTRAAPAGTAALVVLVGAGVAARAATGAF</sequence>
<dbReference type="PANTHER" id="PTHR40659">
    <property type="entry name" value="NICKEL/COBALT EFFLUX SYSTEM RCNA"/>
    <property type="match status" value="1"/>
</dbReference>
<evidence type="ECO:0000313" key="6">
    <source>
        <dbReference type="Proteomes" id="UP001589867"/>
    </source>
</evidence>
<keyword evidence="2" id="KW-0812">Transmembrane</keyword>
<dbReference type="Proteomes" id="UP001589867">
    <property type="component" value="Unassembled WGS sequence"/>
</dbReference>
<dbReference type="InterPro" id="IPR051224">
    <property type="entry name" value="NiCoT_RcnA"/>
</dbReference>
<feature type="transmembrane region" description="Helical" evidence="2">
    <location>
        <begin position="223"/>
        <end position="243"/>
    </location>
</feature>
<feature type="chain" id="PRO_5045455261" evidence="3">
    <location>
        <begin position="27"/>
        <end position="451"/>
    </location>
</feature>
<gene>
    <name evidence="5" type="ORF">ACFFIA_32125</name>
</gene>
<dbReference type="InterPro" id="IPR039447">
    <property type="entry name" value="UreH-like_TM_dom"/>
</dbReference>
<name>A0ABV6MC72_9ACTN</name>
<feature type="transmembrane region" description="Helical" evidence="2">
    <location>
        <begin position="264"/>
        <end position="286"/>
    </location>
</feature>
<evidence type="ECO:0000259" key="4">
    <source>
        <dbReference type="Pfam" id="PF13386"/>
    </source>
</evidence>
<reference evidence="5 6" key="1">
    <citation type="submission" date="2024-09" db="EMBL/GenBank/DDBJ databases">
        <authorList>
            <person name="Sun Q."/>
            <person name="Mori K."/>
        </authorList>
    </citation>
    <scope>NUCLEOTIDE SEQUENCE [LARGE SCALE GENOMIC DNA]</scope>
    <source>
        <strain evidence="5 6">TBRC 3947</strain>
    </source>
</reference>
<keyword evidence="2" id="KW-0472">Membrane</keyword>
<evidence type="ECO:0000256" key="3">
    <source>
        <dbReference type="SAM" id="SignalP"/>
    </source>
</evidence>
<keyword evidence="2" id="KW-1133">Transmembrane helix</keyword>
<feature type="transmembrane region" description="Helical" evidence="2">
    <location>
        <begin position="426"/>
        <end position="447"/>
    </location>
</feature>
<comment type="caution">
    <text evidence="5">The sequence shown here is derived from an EMBL/GenBank/DDBJ whole genome shotgun (WGS) entry which is preliminary data.</text>
</comment>
<organism evidence="5 6">
    <name type="scientific">Phytohabitans kaempferiae</name>
    <dbReference type="NCBI Taxonomy" id="1620943"/>
    <lineage>
        <taxon>Bacteria</taxon>
        <taxon>Bacillati</taxon>
        <taxon>Actinomycetota</taxon>
        <taxon>Actinomycetes</taxon>
        <taxon>Micromonosporales</taxon>
        <taxon>Micromonosporaceae</taxon>
    </lineage>
</organism>
<feature type="transmembrane region" description="Helical" evidence="2">
    <location>
        <begin position="298"/>
        <end position="318"/>
    </location>
</feature>
<dbReference type="PANTHER" id="PTHR40659:SF1">
    <property type="entry name" value="NICKEL_COBALT EFFLUX SYSTEM RCNA"/>
    <property type="match status" value="1"/>
</dbReference>
<feature type="signal peptide" evidence="3">
    <location>
        <begin position="1"/>
        <end position="26"/>
    </location>
</feature>
<dbReference type="Pfam" id="PF13386">
    <property type="entry name" value="DsbD_2"/>
    <property type="match status" value="1"/>
</dbReference>
<keyword evidence="3" id="KW-0732">Signal</keyword>
<dbReference type="EMBL" id="JBHLUH010000068">
    <property type="protein sequence ID" value="MFC0532305.1"/>
    <property type="molecule type" value="Genomic_DNA"/>
</dbReference>